<dbReference type="InterPro" id="IPR013791">
    <property type="entry name" value="RNA3'-term_phos_cycl_insert"/>
</dbReference>
<evidence type="ECO:0000313" key="5">
    <source>
        <dbReference type="Proteomes" id="UP000784294"/>
    </source>
</evidence>
<proteinExistence type="predicted"/>
<dbReference type="InterPro" id="IPR000228">
    <property type="entry name" value="RNA3'_term_phos_cyc"/>
</dbReference>
<evidence type="ECO:0000259" key="2">
    <source>
        <dbReference type="Pfam" id="PF01137"/>
    </source>
</evidence>
<dbReference type="GO" id="GO:0006396">
    <property type="term" value="P:RNA processing"/>
    <property type="evidence" value="ECO:0007669"/>
    <property type="project" value="InterPro"/>
</dbReference>
<keyword evidence="5" id="KW-1185">Reference proteome</keyword>
<accession>A0A3S5BX16</accession>
<dbReference type="AlphaFoldDB" id="A0A3S5BX16"/>
<dbReference type="GO" id="GO:0005634">
    <property type="term" value="C:nucleus"/>
    <property type="evidence" value="ECO:0007669"/>
    <property type="project" value="TreeGrafter"/>
</dbReference>
<sequence>QGGQILRICASISAITHKPIRVGKIRAGRSNPGLSNQHLTGIQLVADMCNASLQNCHFGSTELTFIPGVISGGYFVANAKTAGSISLLAQIALPVALFAPCETRFVLEGGTDALFAPPIDYLTLVAKFYLEKMGANFTVKTIRRGFYPRGGGIVQLDIQSLEKPLKAITATDFGKVSRVTGYAFTAGNTPEKISHQIQKEATRLFKSSFNCPIDIGAYRESNETSHGNIATFQNR</sequence>
<feature type="non-terminal residue" evidence="4">
    <location>
        <position position="235"/>
    </location>
</feature>
<gene>
    <name evidence="4" type="ORF">PXEA_LOCUS15886</name>
</gene>
<evidence type="ECO:0000259" key="3">
    <source>
        <dbReference type="Pfam" id="PF05189"/>
    </source>
</evidence>
<dbReference type="OrthoDB" id="25029at2759"/>
<protein>
    <recommendedName>
        <fullName evidence="1">RNA 3'-terminal phosphate cyclase</fullName>
    </recommendedName>
</protein>
<dbReference type="SUPFAM" id="SSF55205">
    <property type="entry name" value="EPT/RTPC-like"/>
    <property type="match status" value="1"/>
</dbReference>
<dbReference type="Proteomes" id="UP000784294">
    <property type="component" value="Unassembled WGS sequence"/>
</dbReference>
<comment type="caution">
    <text evidence="4">The sequence shown here is derived from an EMBL/GenBank/DDBJ whole genome shotgun (WGS) entry which is preliminary data.</text>
</comment>
<dbReference type="EMBL" id="CAAALY010056485">
    <property type="protein sequence ID" value="VEL22446.1"/>
    <property type="molecule type" value="Genomic_DNA"/>
</dbReference>
<dbReference type="PANTHER" id="PTHR11096:SF0">
    <property type="entry name" value="RNA 3'-TERMINAL PHOSPHATE CYCLASE"/>
    <property type="match status" value="1"/>
</dbReference>
<feature type="domain" description="RNA 3'-terminal phosphate cyclase insert" evidence="3">
    <location>
        <begin position="171"/>
        <end position="227"/>
    </location>
</feature>
<dbReference type="Pfam" id="PF05189">
    <property type="entry name" value="RTC_insert"/>
    <property type="match status" value="1"/>
</dbReference>
<dbReference type="InterPro" id="IPR037136">
    <property type="entry name" value="RNA3'_phos_cyclase_dom_sf"/>
</dbReference>
<dbReference type="PANTHER" id="PTHR11096">
    <property type="entry name" value="RNA 3' TERMINAL PHOSPHATE CYCLASE"/>
    <property type="match status" value="1"/>
</dbReference>
<reference evidence="4" key="1">
    <citation type="submission" date="2018-11" db="EMBL/GenBank/DDBJ databases">
        <authorList>
            <consortium name="Pathogen Informatics"/>
        </authorList>
    </citation>
    <scope>NUCLEOTIDE SEQUENCE</scope>
</reference>
<feature type="domain" description="RNA 3'-terminal phosphate cyclase" evidence="2">
    <location>
        <begin position="1"/>
        <end position="169"/>
    </location>
</feature>
<evidence type="ECO:0000313" key="4">
    <source>
        <dbReference type="EMBL" id="VEL22446.1"/>
    </source>
</evidence>
<dbReference type="GO" id="GO:0003963">
    <property type="term" value="F:RNA-3'-phosphate cyclase activity"/>
    <property type="evidence" value="ECO:0007669"/>
    <property type="project" value="TreeGrafter"/>
</dbReference>
<name>A0A3S5BX16_9PLAT</name>
<dbReference type="InterPro" id="IPR013792">
    <property type="entry name" value="RNA3'P_cycl/enolpyr_Trfase_a/b"/>
</dbReference>
<evidence type="ECO:0000256" key="1">
    <source>
        <dbReference type="ARBA" id="ARBA00021428"/>
    </source>
</evidence>
<dbReference type="PROSITE" id="PS01287">
    <property type="entry name" value="RTC"/>
    <property type="match status" value="1"/>
</dbReference>
<organism evidence="4 5">
    <name type="scientific">Protopolystoma xenopodis</name>
    <dbReference type="NCBI Taxonomy" id="117903"/>
    <lineage>
        <taxon>Eukaryota</taxon>
        <taxon>Metazoa</taxon>
        <taxon>Spiralia</taxon>
        <taxon>Lophotrochozoa</taxon>
        <taxon>Platyhelminthes</taxon>
        <taxon>Monogenea</taxon>
        <taxon>Polyopisthocotylea</taxon>
        <taxon>Polystomatidea</taxon>
        <taxon>Polystomatidae</taxon>
        <taxon>Protopolystoma</taxon>
    </lineage>
</organism>
<dbReference type="Pfam" id="PF01137">
    <property type="entry name" value="RTC"/>
    <property type="match status" value="1"/>
</dbReference>
<dbReference type="InterPro" id="IPR023797">
    <property type="entry name" value="RNA3'_phos_cyclase_dom"/>
</dbReference>
<dbReference type="Gene3D" id="3.65.10.20">
    <property type="entry name" value="RNA 3'-terminal phosphate cyclase domain"/>
    <property type="match status" value="1"/>
</dbReference>
<dbReference type="InterPro" id="IPR020719">
    <property type="entry name" value="RNA3'_term_phos_cycl-like_CS"/>
</dbReference>